<gene>
    <name evidence="5" type="ORF">Cba03nite_52660</name>
</gene>
<dbReference type="AlphaFoldDB" id="A0A8J3JNH5"/>
<dbReference type="PROSITE" id="PS50072">
    <property type="entry name" value="CSA_PPIASE_2"/>
    <property type="match status" value="1"/>
</dbReference>
<evidence type="ECO:0000313" key="6">
    <source>
        <dbReference type="Proteomes" id="UP000601223"/>
    </source>
</evidence>
<dbReference type="SUPFAM" id="SSF50891">
    <property type="entry name" value="Cyclophilin-like"/>
    <property type="match status" value="1"/>
</dbReference>
<dbReference type="InterPro" id="IPR029000">
    <property type="entry name" value="Cyclophilin-like_dom_sf"/>
</dbReference>
<protein>
    <recommendedName>
        <fullName evidence="4">PPIase cyclophilin-type domain-containing protein</fullName>
    </recommendedName>
</protein>
<evidence type="ECO:0000256" key="3">
    <source>
        <dbReference type="SAM" id="Phobius"/>
    </source>
</evidence>
<feature type="transmembrane region" description="Helical" evidence="3">
    <location>
        <begin position="26"/>
        <end position="51"/>
    </location>
</feature>
<evidence type="ECO:0000256" key="1">
    <source>
        <dbReference type="ARBA" id="ARBA00002388"/>
    </source>
</evidence>
<feature type="domain" description="PPIase cyclophilin-type" evidence="4">
    <location>
        <begin position="120"/>
        <end position="271"/>
    </location>
</feature>
<dbReference type="PANTHER" id="PTHR45625">
    <property type="entry name" value="PEPTIDYL-PROLYL CIS-TRANS ISOMERASE-RELATED"/>
    <property type="match status" value="1"/>
</dbReference>
<feature type="region of interest" description="Disordered" evidence="2">
    <location>
        <begin position="58"/>
        <end position="112"/>
    </location>
</feature>
<dbReference type="Proteomes" id="UP000601223">
    <property type="component" value="Unassembled WGS sequence"/>
</dbReference>
<keyword evidence="3" id="KW-0812">Transmembrane</keyword>
<evidence type="ECO:0000259" key="4">
    <source>
        <dbReference type="PROSITE" id="PS50072"/>
    </source>
</evidence>
<keyword evidence="3" id="KW-1133">Transmembrane helix</keyword>
<name>A0A8J3JNH5_9ACTN</name>
<evidence type="ECO:0000313" key="5">
    <source>
        <dbReference type="EMBL" id="GIF83917.1"/>
    </source>
</evidence>
<comment type="caution">
    <text evidence="5">The sequence shown here is derived from an EMBL/GenBank/DDBJ whole genome shotgun (WGS) entry which is preliminary data.</text>
</comment>
<keyword evidence="3" id="KW-0472">Membrane</keyword>
<dbReference type="InterPro" id="IPR002130">
    <property type="entry name" value="Cyclophilin-type_PPIase_dom"/>
</dbReference>
<reference evidence="5 6" key="1">
    <citation type="submission" date="2021-01" db="EMBL/GenBank/DDBJ databases">
        <title>Whole genome shotgun sequence of Catellatospora bangladeshensis NBRC 107357.</title>
        <authorList>
            <person name="Komaki H."/>
            <person name="Tamura T."/>
        </authorList>
    </citation>
    <scope>NUCLEOTIDE SEQUENCE [LARGE SCALE GENOMIC DNA]</scope>
    <source>
        <strain evidence="5 6">NBRC 107357</strain>
    </source>
</reference>
<sequence>MTTPSWTPEPAPQSSPAPQAKGTSGWLIAAVLAAIAAVVVCILLAAVFLVIRAGSGAEEPAGAPPAGRPSVGAAQPQAGTAQCRWLPDAGGNPHVKDVGRPPSEVPATGTPRATLRLGQGTVTFELYADKAPCAVASLTYLAGKGYFDGTRCHRLVTEGIHVLQCGDPSGTGMGGPAYRFAEENLPTHIAPPYPAGTLAMAKTQDPQTTGSQFFIVWGDTPIDPAYTVLGKVTAGLDVVQAIGAAGAVDQAGAAAGDGTPKTPVVVSALTVTP</sequence>
<dbReference type="Gene3D" id="2.40.100.10">
    <property type="entry name" value="Cyclophilin-like"/>
    <property type="match status" value="1"/>
</dbReference>
<dbReference type="Pfam" id="PF00160">
    <property type="entry name" value="Pro_isomerase"/>
    <property type="match status" value="1"/>
</dbReference>
<dbReference type="GO" id="GO:0003755">
    <property type="term" value="F:peptidyl-prolyl cis-trans isomerase activity"/>
    <property type="evidence" value="ECO:0007669"/>
    <property type="project" value="InterPro"/>
</dbReference>
<proteinExistence type="predicted"/>
<dbReference type="CDD" id="cd00317">
    <property type="entry name" value="cyclophilin"/>
    <property type="match status" value="1"/>
</dbReference>
<dbReference type="EMBL" id="BONF01000032">
    <property type="protein sequence ID" value="GIF83917.1"/>
    <property type="molecule type" value="Genomic_DNA"/>
</dbReference>
<dbReference type="InterPro" id="IPR044666">
    <property type="entry name" value="Cyclophilin_A-like"/>
</dbReference>
<comment type="function">
    <text evidence="1">PPIases accelerate the folding of proteins. It catalyzes the cis-trans isomerization of proline imidic peptide bonds in oligopeptides.</text>
</comment>
<dbReference type="PANTHER" id="PTHR45625:SF3">
    <property type="entry name" value="PEPTIDYL-PROLYL CIS-TRANS ISOMERASE B-RELATED"/>
    <property type="match status" value="1"/>
</dbReference>
<evidence type="ECO:0000256" key="2">
    <source>
        <dbReference type="SAM" id="MobiDB-lite"/>
    </source>
</evidence>
<feature type="region of interest" description="Disordered" evidence="2">
    <location>
        <begin position="1"/>
        <end position="20"/>
    </location>
</feature>
<accession>A0A8J3JNH5</accession>
<organism evidence="5 6">
    <name type="scientific">Catellatospora bangladeshensis</name>
    <dbReference type="NCBI Taxonomy" id="310355"/>
    <lineage>
        <taxon>Bacteria</taxon>
        <taxon>Bacillati</taxon>
        <taxon>Actinomycetota</taxon>
        <taxon>Actinomycetes</taxon>
        <taxon>Micromonosporales</taxon>
        <taxon>Micromonosporaceae</taxon>
        <taxon>Catellatospora</taxon>
    </lineage>
</organism>
<keyword evidence="6" id="KW-1185">Reference proteome</keyword>
<dbReference type="RefSeq" id="WP_203751389.1">
    <property type="nucleotide sequence ID" value="NZ_BONF01000032.1"/>
</dbReference>